<comment type="cofactor">
    <cofactor evidence="11">
        <name>[4Fe-4S] cluster</name>
        <dbReference type="ChEBI" id="CHEBI:49883"/>
    </cofactor>
    <text evidence="11">Binds 1 [4Fe-4S] cluster per subunit. Following nitrosylation of the [4Fe-4S] cluster binds 1 [4Fe-8(NO)] cluster per subunit.</text>
</comment>
<keyword evidence="5 11" id="KW-0408">Iron</keyword>
<dbReference type="Proteomes" id="UP001595839">
    <property type="component" value="Unassembled WGS sequence"/>
</dbReference>
<proteinExistence type="inferred from homology"/>
<dbReference type="RefSeq" id="WP_381168616.1">
    <property type="nucleotide sequence ID" value="NZ_JBHSFK010000016.1"/>
</dbReference>
<comment type="PTM">
    <text evidence="11">Upon Fe-S cluster removal intramolecular disulfide bonds are formed.</text>
</comment>
<accession>A0ABV9AS37</accession>
<comment type="function">
    <text evidence="11">Acts as a transcriptional regulator. Probably redox-responsive. The apo- but not holo-form probably binds DNA.</text>
</comment>
<evidence type="ECO:0000256" key="4">
    <source>
        <dbReference type="ARBA" id="ARBA00022723"/>
    </source>
</evidence>
<comment type="similarity">
    <text evidence="2 11">Belongs to the WhiB family.</text>
</comment>
<evidence type="ECO:0000259" key="13">
    <source>
        <dbReference type="PROSITE" id="PS51674"/>
    </source>
</evidence>
<evidence type="ECO:0000256" key="10">
    <source>
        <dbReference type="ARBA" id="ARBA00023163"/>
    </source>
</evidence>
<comment type="PTM">
    <text evidence="11">The Fe-S cluster can be nitrosylated by nitric oxide (NO).</text>
</comment>
<keyword evidence="15" id="KW-1185">Reference proteome</keyword>
<evidence type="ECO:0000256" key="3">
    <source>
        <dbReference type="ARBA" id="ARBA00022485"/>
    </source>
</evidence>
<dbReference type="HAMAP" id="MF_01479">
    <property type="entry name" value="WhiB"/>
    <property type="match status" value="1"/>
</dbReference>
<dbReference type="Pfam" id="PF02467">
    <property type="entry name" value="Whib"/>
    <property type="match status" value="1"/>
</dbReference>
<evidence type="ECO:0000256" key="12">
    <source>
        <dbReference type="SAM" id="MobiDB-lite"/>
    </source>
</evidence>
<name>A0ABV9AS37_9ACTN</name>
<evidence type="ECO:0000256" key="6">
    <source>
        <dbReference type="ARBA" id="ARBA00023014"/>
    </source>
</evidence>
<feature type="binding site" evidence="11">
    <location>
        <position position="34"/>
    </location>
    <ligand>
        <name>[4Fe-4S] cluster</name>
        <dbReference type="ChEBI" id="CHEBI:49883"/>
    </ligand>
</feature>
<evidence type="ECO:0000256" key="7">
    <source>
        <dbReference type="ARBA" id="ARBA00023015"/>
    </source>
</evidence>
<keyword evidence="4 11" id="KW-0479">Metal-binding</keyword>
<comment type="caution">
    <text evidence="14">The sequence shown here is derived from an EMBL/GenBank/DDBJ whole genome shotgun (WGS) entry which is preliminary data.</text>
</comment>
<evidence type="ECO:0000256" key="9">
    <source>
        <dbReference type="ARBA" id="ARBA00023157"/>
    </source>
</evidence>
<evidence type="ECO:0000256" key="2">
    <source>
        <dbReference type="ARBA" id="ARBA00006597"/>
    </source>
</evidence>
<keyword evidence="10 11" id="KW-0804">Transcription</keyword>
<comment type="subcellular location">
    <subcellularLocation>
        <location evidence="1 11">Cytoplasm</location>
    </subcellularLocation>
</comment>
<dbReference type="PANTHER" id="PTHR38839">
    <property type="entry name" value="TRANSCRIPTIONAL REGULATOR WHID-RELATED"/>
    <property type="match status" value="1"/>
</dbReference>
<evidence type="ECO:0000313" key="14">
    <source>
        <dbReference type="EMBL" id="MFC4502739.1"/>
    </source>
</evidence>
<dbReference type="PROSITE" id="PS51674">
    <property type="entry name" value="4FE4S_WBL"/>
    <property type="match status" value="1"/>
</dbReference>
<feature type="binding site" evidence="11">
    <location>
        <position position="37"/>
    </location>
    <ligand>
        <name>[4Fe-4S] cluster</name>
        <dbReference type="ChEBI" id="CHEBI:49883"/>
    </ligand>
</feature>
<gene>
    <name evidence="11" type="primary">whiB</name>
    <name evidence="14" type="ORF">ACFPIH_25045</name>
</gene>
<dbReference type="EMBL" id="JBHSFK010000016">
    <property type="protein sequence ID" value="MFC4502739.1"/>
    <property type="molecule type" value="Genomic_DNA"/>
</dbReference>
<evidence type="ECO:0000256" key="11">
    <source>
        <dbReference type="HAMAP-Rule" id="MF_01479"/>
    </source>
</evidence>
<keyword evidence="6 11" id="KW-0411">Iron-sulfur</keyword>
<dbReference type="InterPro" id="IPR003482">
    <property type="entry name" value="Whib"/>
</dbReference>
<sequence length="88" mass="9870">MSWRTAAYCRGADIRTFFPPPGDHGAIQRALAICALCPVRAPCLRYALSHRERHGVWGGLTEETRETLTRTEPAPAVRVPEQRLRSVD</sequence>
<evidence type="ECO:0000256" key="8">
    <source>
        <dbReference type="ARBA" id="ARBA00023125"/>
    </source>
</evidence>
<keyword evidence="9 11" id="KW-1015">Disulfide bond</keyword>
<evidence type="ECO:0000256" key="5">
    <source>
        <dbReference type="ARBA" id="ARBA00023004"/>
    </source>
</evidence>
<keyword evidence="11" id="KW-0963">Cytoplasm</keyword>
<reference evidence="15" key="1">
    <citation type="journal article" date="2019" name="Int. J. Syst. Evol. Microbiol.">
        <title>The Global Catalogue of Microorganisms (GCM) 10K type strain sequencing project: providing services to taxonomists for standard genome sequencing and annotation.</title>
        <authorList>
            <consortium name="The Broad Institute Genomics Platform"/>
            <consortium name="The Broad Institute Genome Sequencing Center for Infectious Disease"/>
            <person name="Wu L."/>
            <person name="Ma J."/>
        </authorList>
    </citation>
    <scope>NUCLEOTIDE SEQUENCE [LARGE SCALE GENOMIC DNA]</scope>
    <source>
        <strain evidence="15">CGMCC 4.7177</strain>
    </source>
</reference>
<feature type="region of interest" description="Disordered" evidence="12">
    <location>
        <begin position="64"/>
        <end position="88"/>
    </location>
</feature>
<protein>
    <recommendedName>
        <fullName evidence="11">Transcriptional regulator WhiB</fullName>
    </recommendedName>
</protein>
<evidence type="ECO:0000256" key="1">
    <source>
        <dbReference type="ARBA" id="ARBA00004496"/>
    </source>
</evidence>
<keyword evidence="3 11" id="KW-0004">4Fe-4S</keyword>
<feature type="binding site" evidence="11">
    <location>
        <position position="43"/>
    </location>
    <ligand>
        <name>[4Fe-4S] cluster</name>
        <dbReference type="ChEBI" id="CHEBI:49883"/>
    </ligand>
</feature>
<feature type="binding site" evidence="11">
    <location>
        <position position="9"/>
    </location>
    <ligand>
        <name>[4Fe-4S] cluster</name>
        <dbReference type="ChEBI" id="CHEBI:49883"/>
    </ligand>
</feature>
<organism evidence="14 15">
    <name type="scientific">Streptomyces vulcanius</name>
    <dbReference type="NCBI Taxonomy" id="1441876"/>
    <lineage>
        <taxon>Bacteria</taxon>
        <taxon>Bacillati</taxon>
        <taxon>Actinomycetota</taxon>
        <taxon>Actinomycetes</taxon>
        <taxon>Kitasatosporales</taxon>
        <taxon>Streptomycetaceae</taxon>
        <taxon>Streptomyces</taxon>
    </lineage>
</organism>
<dbReference type="InterPro" id="IPR034768">
    <property type="entry name" value="4FE4S_WBL"/>
</dbReference>
<feature type="domain" description="4Fe-4S Wbl-type" evidence="13">
    <location>
        <begin position="8"/>
        <end position="67"/>
    </location>
</feature>
<keyword evidence="7 11" id="KW-0805">Transcription regulation</keyword>
<keyword evidence="8 11" id="KW-0238">DNA-binding</keyword>
<evidence type="ECO:0000313" key="15">
    <source>
        <dbReference type="Proteomes" id="UP001595839"/>
    </source>
</evidence>